<protein>
    <submittedName>
        <fullName evidence="1">Uncharacterized protein</fullName>
    </submittedName>
</protein>
<organism evidence="1 2">
    <name type="scientific">Portunus trituberculatus</name>
    <name type="common">Swimming crab</name>
    <name type="synonym">Neptunus trituberculatus</name>
    <dbReference type="NCBI Taxonomy" id="210409"/>
    <lineage>
        <taxon>Eukaryota</taxon>
        <taxon>Metazoa</taxon>
        <taxon>Ecdysozoa</taxon>
        <taxon>Arthropoda</taxon>
        <taxon>Crustacea</taxon>
        <taxon>Multicrustacea</taxon>
        <taxon>Malacostraca</taxon>
        <taxon>Eumalacostraca</taxon>
        <taxon>Eucarida</taxon>
        <taxon>Decapoda</taxon>
        <taxon>Pleocyemata</taxon>
        <taxon>Brachyura</taxon>
        <taxon>Eubrachyura</taxon>
        <taxon>Portunoidea</taxon>
        <taxon>Portunidae</taxon>
        <taxon>Portuninae</taxon>
        <taxon>Portunus</taxon>
    </lineage>
</organism>
<evidence type="ECO:0000313" key="1">
    <source>
        <dbReference type="EMBL" id="MPD06000.1"/>
    </source>
</evidence>
<name>A0A5B7KFP7_PORTR</name>
<gene>
    <name evidence="1" type="ORF">E2C01_101777</name>
</gene>
<accession>A0A5B7KFP7</accession>
<reference evidence="1 2" key="1">
    <citation type="submission" date="2019-05" db="EMBL/GenBank/DDBJ databases">
        <title>Another draft genome of Portunus trituberculatus and its Hox gene families provides insights of decapod evolution.</title>
        <authorList>
            <person name="Jeong J.-H."/>
            <person name="Song I."/>
            <person name="Kim S."/>
            <person name="Choi T."/>
            <person name="Kim D."/>
            <person name="Ryu S."/>
            <person name="Kim W."/>
        </authorList>
    </citation>
    <scope>NUCLEOTIDE SEQUENCE [LARGE SCALE GENOMIC DNA]</scope>
    <source>
        <tissue evidence="1">Muscle</tissue>
    </source>
</reference>
<proteinExistence type="predicted"/>
<comment type="caution">
    <text evidence="1">The sequence shown here is derived from an EMBL/GenBank/DDBJ whole genome shotgun (WGS) entry which is preliminary data.</text>
</comment>
<keyword evidence="2" id="KW-1185">Reference proteome</keyword>
<dbReference type="AlphaFoldDB" id="A0A5B7KFP7"/>
<sequence length="32" mass="3444">MDTATLLRSPGRGLEPLGWSANLSSTRRLIAC</sequence>
<dbReference type="EMBL" id="VSRR010148874">
    <property type="protein sequence ID" value="MPD06000.1"/>
    <property type="molecule type" value="Genomic_DNA"/>
</dbReference>
<evidence type="ECO:0000313" key="2">
    <source>
        <dbReference type="Proteomes" id="UP000324222"/>
    </source>
</evidence>
<dbReference type="Proteomes" id="UP000324222">
    <property type="component" value="Unassembled WGS sequence"/>
</dbReference>